<dbReference type="EMBL" id="CP042434">
    <property type="protein sequence ID" value="QEC72322.1"/>
    <property type="molecule type" value="Genomic_DNA"/>
</dbReference>
<evidence type="ECO:0000313" key="5">
    <source>
        <dbReference type="Proteomes" id="UP000321291"/>
    </source>
</evidence>
<dbReference type="OrthoDB" id="1147144at2"/>
<sequence length="186" mass="20405">MEQPETVGATSSGSPDQWAQYEQPDDSGQPKGFLGNAFSFFRIKEMFISFIKDFLEMLYAVAGLAIDTIRTFYLIVLVIIGPLVLGLATFDGFHHTLSHWVSRNINVFMWLPVANIFGAISSKILELMTVDDNVNTFAYLIFMVISIVGYTTVPSVAGYIMQAGGGGKDTLLHKANKMLPVVGGKI</sequence>
<keyword evidence="5" id="KW-1185">Reference proteome</keyword>
<dbReference type="AlphaFoldDB" id="A0A5B8VMY4"/>
<evidence type="ECO:0000259" key="3">
    <source>
        <dbReference type="Pfam" id="PF07863"/>
    </source>
</evidence>
<dbReference type="InterPro" id="IPR012424">
    <property type="entry name" value="Conjugative_transposon_TraJ_C"/>
</dbReference>
<reference evidence="4 5" key="1">
    <citation type="journal article" date="2017" name="Int. J. Syst. Evol. Microbiol.">
        <title>Arachidicoccus ginsenosidivorans sp. nov., with ginsenoside-converting activity isolated from ginseng cultivating soil.</title>
        <authorList>
            <person name="Siddiqi M.Z."/>
            <person name="Aslam Z."/>
            <person name="Im W.T."/>
        </authorList>
    </citation>
    <scope>NUCLEOTIDE SEQUENCE [LARGE SCALE GENOMIC DNA]</scope>
    <source>
        <strain evidence="4 5">Gsoil 809</strain>
    </source>
</reference>
<feature type="compositionally biased region" description="Polar residues" evidence="1">
    <location>
        <begin position="8"/>
        <end position="17"/>
    </location>
</feature>
<dbReference type="Proteomes" id="UP000321291">
    <property type="component" value="Chromosome"/>
</dbReference>
<dbReference type="Pfam" id="PF07863">
    <property type="entry name" value="CtnDOT_TraJ"/>
    <property type="match status" value="1"/>
</dbReference>
<feature type="transmembrane region" description="Helical" evidence="2">
    <location>
        <begin position="105"/>
        <end position="125"/>
    </location>
</feature>
<organism evidence="4 5">
    <name type="scientific">Arachidicoccus ginsenosidivorans</name>
    <dbReference type="NCBI Taxonomy" id="496057"/>
    <lineage>
        <taxon>Bacteria</taxon>
        <taxon>Pseudomonadati</taxon>
        <taxon>Bacteroidota</taxon>
        <taxon>Chitinophagia</taxon>
        <taxon>Chitinophagales</taxon>
        <taxon>Chitinophagaceae</taxon>
        <taxon>Arachidicoccus</taxon>
    </lineage>
</organism>
<evidence type="ECO:0000256" key="1">
    <source>
        <dbReference type="SAM" id="MobiDB-lite"/>
    </source>
</evidence>
<keyword evidence="2" id="KW-0812">Transmembrane</keyword>
<feature type="domain" description="Conjugative transposon TraJ C-terminal" evidence="3">
    <location>
        <begin position="7"/>
        <end position="179"/>
    </location>
</feature>
<feature type="transmembrane region" description="Helical" evidence="2">
    <location>
        <begin position="72"/>
        <end position="93"/>
    </location>
</feature>
<proteinExistence type="predicted"/>
<dbReference type="KEGG" id="agi:FSB73_12220"/>
<feature type="transmembrane region" description="Helical" evidence="2">
    <location>
        <begin position="137"/>
        <end position="160"/>
    </location>
</feature>
<dbReference type="RefSeq" id="WP_146782470.1">
    <property type="nucleotide sequence ID" value="NZ_CP042434.1"/>
</dbReference>
<keyword evidence="2" id="KW-0472">Membrane</keyword>
<feature type="region of interest" description="Disordered" evidence="1">
    <location>
        <begin position="1"/>
        <end position="30"/>
    </location>
</feature>
<gene>
    <name evidence="4" type="ORF">FSB73_12220</name>
</gene>
<evidence type="ECO:0000313" key="4">
    <source>
        <dbReference type="EMBL" id="QEC72322.1"/>
    </source>
</evidence>
<accession>A0A5B8VMY4</accession>
<evidence type="ECO:0000256" key="2">
    <source>
        <dbReference type="SAM" id="Phobius"/>
    </source>
</evidence>
<name>A0A5B8VMY4_9BACT</name>
<protein>
    <recommendedName>
        <fullName evidence="3">Conjugative transposon TraJ C-terminal domain-containing protein</fullName>
    </recommendedName>
</protein>
<keyword evidence="2" id="KW-1133">Transmembrane helix</keyword>